<dbReference type="InterPro" id="IPR051036">
    <property type="entry name" value="SIGLEC"/>
</dbReference>
<dbReference type="GO" id="GO:0033691">
    <property type="term" value="F:sialic acid binding"/>
    <property type="evidence" value="ECO:0007669"/>
    <property type="project" value="TreeGrafter"/>
</dbReference>
<dbReference type="InterPro" id="IPR007110">
    <property type="entry name" value="Ig-like_dom"/>
</dbReference>
<dbReference type="InterPro" id="IPR013162">
    <property type="entry name" value="CD80_C2-set"/>
</dbReference>
<dbReference type="SMART" id="SM00409">
    <property type="entry name" value="IG"/>
    <property type="match status" value="4"/>
</dbReference>
<dbReference type="CDD" id="cd00096">
    <property type="entry name" value="Ig"/>
    <property type="match status" value="1"/>
</dbReference>
<keyword evidence="6 10" id="KW-0472">Membrane</keyword>
<organism evidence="12 13">
    <name type="scientific">Geotrypetes seraphini</name>
    <name type="common">Gaboon caecilian</name>
    <name type="synonym">Caecilia seraphini</name>
    <dbReference type="NCBI Taxonomy" id="260995"/>
    <lineage>
        <taxon>Eukaryota</taxon>
        <taxon>Metazoa</taxon>
        <taxon>Chordata</taxon>
        <taxon>Craniata</taxon>
        <taxon>Vertebrata</taxon>
        <taxon>Euteleostomi</taxon>
        <taxon>Amphibia</taxon>
        <taxon>Gymnophiona</taxon>
        <taxon>Geotrypetes</taxon>
    </lineage>
</organism>
<dbReference type="Gene3D" id="2.60.40.10">
    <property type="entry name" value="Immunoglobulins"/>
    <property type="match status" value="4"/>
</dbReference>
<comment type="subcellular location">
    <subcellularLocation>
        <location evidence="1">Membrane</location>
        <topology evidence="1">Single-pass type I membrane protein</topology>
    </subcellularLocation>
</comment>
<dbReference type="Pfam" id="PF13927">
    <property type="entry name" value="Ig_3"/>
    <property type="match status" value="1"/>
</dbReference>
<dbReference type="InParanoid" id="A0A6P8SHN4"/>
<comment type="similarity">
    <text evidence="9">Belongs to the immunoglobulin superfamily. SIGLEC (sialic acid binding Ig-like lectin) family.</text>
</comment>
<evidence type="ECO:0000256" key="2">
    <source>
        <dbReference type="ARBA" id="ARBA00022692"/>
    </source>
</evidence>
<evidence type="ECO:0000256" key="3">
    <source>
        <dbReference type="ARBA" id="ARBA00022734"/>
    </source>
</evidence>
<dbReference type="InterPro" id="IPR013783">
    <property type="entry name" value="Ig-like_fold"/>
</dbReference>
<dbReference type="CTD" id="4099"/>
<evidence type="ECO:0000256" key="8">
    <source>
        <dbReference type="ARBA" id="ARBA00023319"/>
    </source>
</evidence>
<evidence type="ECO:0000256" key="7">
    <source>
        <dbReference type="ARBA" id="ARBA00023157"/>
    </source>
</evidence>
<name>A0A6P8SHN4_GEOSA</name>
<feature type="domain" description="Ig-like" evidence="11">
    <location>
        <begin position="248"/>
        <end position="329"/>
    </location>
</feature>
<evidence type="ECO:0000256" key="6">
    <source>
        <dbReference type="ARBA" id="ARBA00023136"/>
    </source>
</evidence>
<dbReference type="PANTHER" id="PTHR12035:SF107">
    <property type="entry name" value="MYELIN-ASSOCIATED GLYCOPROTEIN"/>
    <property type="match status" value="1"/>
</dbReference>
<feature type="transmembrane region" description="Helical" evidence="10">
    <location>
        <begin position="518"/>
        <end position="542"/>
    </location>
</feature>
<keyword evidence="8" id="KW-0393">Immunoglobulin domain</keyword>
<keyword evidence="4" id="KW-0130">Cell adhesion</keyword>
<sequence length="634" mass="71677">MLVLKTQVMVNLQTTLFIWLLIKGVFCGQWAAWMPQTISALQETCVAIPCRFDYPEELRPSSVHGIWYFNSPYPKNHPPVVLKSKTSTTHETYQGRTKFLGELQQKNCSLQIERITTDIQGKYYFRADLGGYNQYTFSEHSILEIMDKPSVLSPPEILIDSEIELTCLVPDNCPNMKPSLSWLGVEGLRQHSIFGRLEEDDGTWTVLSLLRFLPSQKDNGHRVGCKVSYPDTVLEYHRFLTLDVKHAPKIVEVNSSLETTEGAHVVLICVVESNPISQVTWLKYETILKQEASGNLTLELDNVSNSHDGIYTCVAENEYGKVNKSLGLAVMYAPWKPTMNSSALVVEGDYLTIFCSTQGNPEPIMSIMKDQMVLKRVVYESEILLEIPVVNDEDDGEYWCTAENQYGYSNSSFSLTVEFAPVVLPDSKCTAGRDSVQCICIVKSNPESTIVFELPNRNLTINETDRGFVYSERNGYTISSVLSLRGEMESEILILCSATNIYGTKMKELPFHSPSSQLWAKFGPVGAVFVFVILIAVGGYMIKTRKKDTMNESSSFIQPENPPVAYRSDYTTQKNLEKSENEFHSISEKMLLNQRERLSDLDVSYANIDFSKLCMKDSYTSTEELAEYAEIRVK</sequence>
<reference evidence="13" key="1">
    <citation type="submission" date="2025-08" db="UniProtKB">
        <authorList>
            <consortium name="RefSeq"/>
        </authorList>
    </citation>
    <scope>IDENTIFICATION</scope>
</reference>
<dbReference type="InterPro" id="IPR003598">
    <property type="entry name" value="Ig_sub2"/>
</dbReference>
<dbReference type="Proteomes" id="UP000515159">
    <property type="component" value="Chromosome 11"/>
</dbReference>
<dbReference type="PANTHER" id="PTHR12035">
    <property type="entry name" value="SIALIC ACID BINDING IMMUNOGLOBULIN-LIKE LECTIN"/>
    <property type="match status" value="1"/>
</dbReference>
<dbReference type="Pfam" id="PF07679">
    <property type="entry name" value="I-set"/>
    <property type="match status" value="1"/>
</dbReference>
<evidence type="ECO:0000256" key="5">
    <source>
        <dbReference type="ARBA" id="ARBA00022989"/>
    </source>
</evidence>
<keyword evidence="3" id="KW-0430">Lectin</keyword>
<evidence type="ECO:0000256" key="10">
    <source>
        <dbReference type="SAM" id="Phobius"/>
    </source>
</evidence>
<dbReference type="GO" id="GO:0005886">
    <property type="term" value="C:plasma membrane"/>
    <property type="evidence" value="ECO:0007669"/>
    <property type="project" value="TreeGrafter"/>
</dbReference>
<proteinExistence type="inferred from homology"/>
<dbReference type="GeneID" id="117368834"/>
<gene>
    <name evidence="13" type="primary">MAG</name>
</gene>
<feature type="domain" description="Ig-like" evidence="11">
    <location>
        <begin position="149"/>
        <end position="241"/>
    </location>
</feature>
<dbReference type="FunFam" id="2.60.40.10:FF:000032">
    <property type="entry name" value="palladin isoform X1"/>
    <property type="match status" value="1"/>
</dbReference>
<dbReference type="OrthoDB" id="10012075at2759"/>
<dbReference type="FunCoup" id="A0A6P8SHN4">
    <property type="interactions" value="200"/>
</dbReference>
<evidence type="ECO:0000259" key="11">
    <source>
        <dbReference type="PROSITE" id="PS50835"/>
    </source>
</evidence>
<evidence type="ECO:0000256" key="4">
    <source>
        <dbReference type="ARBA" id="ARBA00022889"/>
    </source>
</evidence>
<dbReference type="PROSITE" id="PS50835">
    <property type="entry name" value="IG_LIKE"/>
    <property type="match status" value="3"/>
</dbReference>
<accession>A0A6P8SHN4</accession>
<dbReference type="InterPro" id="IPR036179">
    <property type="entry name" value="Ig-like_dom_sf"/>
</dbReference>
<evidence type="ECO:0000256" key="9">
    <source>
        <dbReference type="ARBA" id="ARBA00038361"/>
    </source>
</evidence>
<feature type="domain" description="Ig-like" evidence="11">
    <location>
        <begin position="337"/>
        <end position="416"/>
    </location>
</feature>
<keyword evidence="7" id="KW-1015">Disulfide bond</keyword>
<dbReference type="GO" id="GO:0007155">
    <property type="term" value="P:cell adhesion"/>
    <property type="evidence" value="ECO:0007669"/>
    <property type="project" value="UniProtKB-KW"/>
</dbReference>
<dbReference type="SMART" id="SM00408">
    <property type="entry name" value="IGc2"/>
    <property type="match status" value="2"/>
</dbReference>
<dbReference type="AlphaFoldDB" id="A0A6P8SHN4"/>
<keyword evidence="5 10" id="KW-1133">Transmembrane helix</keyword>
<dbReference type="SUPFAM" id="SSF48726">
    <property type="entry name" value="Immunoglobulin"/>
    <property type="match status" value="4"/>
</dbReference>
<evidence type="ECO:0000313" key="13">
    <source>
        <dbReference type="RefSeq" id="XP_033818470.1"/>
    </source>
</evidence>
<evidence type="ECO:0000256" key="1">
    <source>
        <dbReference type="ARBA" id="ARBA00004479"/>
    </source>
</evidence>
<dbReference type="Pfam" id="PF08205">
    <property type="entry name" value="C2-set_2"/>
    <property type="match status" value="1"/>
</dbReference>
<dbReference type="InterPro" id="IPR003599">
    <property type="entry name" value="Ig_sub"/>
</dbReference>
<protein>
    <submittedName>
        <fullName evidence="13">Myelin-associated glycoprotein</fullName>
    </submittedName>
</protein>
<keyword evidence="2 10" id="KW-0812">Transmembrane</keyword>
<evidence type="ECO:0000313" key="12">
    <source>
        <dbReference type="Proteomes" id="UP000515159"/>
    </source>
</evidence>
<dbReference type="InterPro" id="IPR013098">
    <property type="entry name" value="Ig_I-set"/>
</dbReference>
<dbReference type="GO" id="GO:0030246">
    <property type="term" value="F:carbohydrate binding"/>
    <property type="evidence" value="ECO:0007669"/>
    <property type="project" value="UniProtKB-KW"/>
</dbReference>
<keyword evidence="12" id="KW-1185">Reference proteome</keyword>
<dbReference type="KEGG" id="gsh:117368834"/>
<dbReference type="RefSeq" id="XP_033818470.1">
    <property type="nucleotide sequence ID" value="XM_033962579.1"/>
</dbReference>